<comment type="caution">
    <text evidence="1">The sequence shown here is derived from an EMBL/GenBank/DDBJ whole genome shotgun (WGS) entry which is preliminary data.</text>
</comment>
<sequence>MNQRTKEFIVAVQNHDTIYGETSITAFVEGMKAIEQGFYTRQTLADKLERGNFTYFVNKSGVVYEIYRYKNPNYKPQGKSDDDQ</sequence>
<gene>
    <name evidence="1" type="ORF">ACFSJE_12200</name>
</gene>
<accession>A0ABW4Y2F0</accession>
<name>A0ABW4Y2F0_9FLAO</name>
<evidence type="ECO:0000313" key="2">
    <source>
        <dbReference type="Proteomes" id="UP001597342"/>
    </source>
</evidence>
<evidence type="ECO:0000313" key="1">
    <source>
        <dbReference type="EMBL" id="MFD2100543.1"/>
    </source>
</evidence>
<protein>
    <submittedName>
        <fullName evidence="1">Uncharacterized protein</fullName>
    </submittedName>
</protein>
<organism evidence="1 2">
    <name type="scientific">Flagellimonas iocasae</name>
    <dbReference type="NCBI Taxonomy" id="2055905"/>
    <lineage>
        <taxon>Bacteria</taxon>
        <taxon>Pseudomonadati</taxon>
        <taxon>Bacteroidota</taxon>
        <taxon>Flavobacteriia</taxon>
        <taxon>Flavobacteriales</taxon>
        <taxon>Flavobacteriaceae</taxon>
        <taxon>Flagellimonas</taxon>
    </lineage>
</organism>
<dbReference type="EMBL" id="JBHUHU010000003">
    <property type="protein sequence ID" value="MFD2100543.1"/>
    <property type="molecule type" value="Genomic_DNA"/>
</dbReference>
<proteinExistence type="predicted"/>
<dbReference type="RefSeq" id="WP_379831249.1">
    <property type="nucleotide sequence ID" value="NZ_JBHUHU010000003.1"/>
</dbReference>
<keyword evidence="2" id="KW-1185">Reference proteome</keyword>
<reference evidence="2" key="1">
    <citation type="journal article" date="2019" name="Int. J. Syst. Evol. Microbiol.">
        <title>The Global Catalogue of Microorganisms (GCM) 10K type strain sequencing project: providing services to taxonomists for standard genome sequencing and annotation.</title>
        <authorList>
            <consortium name="The Broad Institute Genomics Platform"/>
            <consortium name="The Broad Institute Genome Sequencing Center for Infectious Disease"/>
            <person name="Wu L."/>
            <person name="Ma J."/>
        </authorList>
    </citation>
    <scope>NUCLEOTIDE SEQUENCE [LARGE SCALE GENOMIC DNA]</scope>
    <source>
        <strain evidence="2">JCM 3389</strain>
    </source>
</reference>
<dbReference type="Proteomes" id="UP001597342">
    <property type="component" value="Unassembled WGS sequence"/>
</dbReference>